<evidence type="ECO:0000256" key="1">
    <source>
        <dbReference type="SAM" id="MobiDB-lite"/>
    </source>
</evidence>
<dbReference type="Proteomes" id="UP000000488">
    <property type="component" value="Chromosome"/>
</dbReference>
<feature type="region of interest" description="Disordered" evidence="1">
    <location>
        <begin position="1"/>
        <end position="53"/>
    </location>
</feature>
<evidence type="ECO:0000313" key="3">
    <source>
        <dbReference type="Proteomes" id="UP000000488"/>
    </source>
</evidence>
<gene>
    <name evidence="2" type="ordered locus">LILAB_32470</name>
</gene>
<organism evidence="2 3">
    <name type="scientific">Myxococcus fulvus (strain ATCC BAA-855 / HW-1)</name>
    <dbReference type="NCBI Taxonomy" id="483219"/>
    <lineage>
        <taxon>Bacteria</taxon>
        <taxon>Pseudomonadati</taxon>
        <taxon>Myxococcota</taxon>
        <taxon>Myxococcia</taxon>
        <taxon>Myxococcales</taxon>
        <taxon>Cystobacterineae</taxon>
        <taxon>Myxococcaceae</taxon>
        <taxon>Myxococcus</taxon>
    </lineage>
</organism>
<dbReference type="EMBL" id="CP002830">
    <property type="protein sequence ID" value="AEI68375.1"/>
    <property type="molecule type" value="Genomic_DNA"/>
</dbReference>
<reference evidence="2 3" key="1">
    <citation type="journal article" date="2011" name="J. Bacteriol.">
        <title>Genome sequence of the halotolerant marine bacterium Myxococcus fulvus HW-1.</title>
        <authorList>
            <person name="Li Z.F."/>
            <person name="Li X."/>
            <person name="Liu H."/>
            <person name="Liu X."/>
            <person name="Han K."/>
            <person name="Wu Z.H."/>
            <person name="Hu W."/>
            <person name="Li F.F."/>
            <person name="Li Y.Z."/>
        </authorList>
    </citation>
    <scope>NUCLEOTIDE SEQUENCE [LARGE SCALE GENOMIC DNA]</scope>
    <source>
        <strain evidence="3">ATCC BAA-855 / HW-1</strain>
    </source>
</reference>
<dbReference type="STRING" id="483219.LILAB_32470"/>
<dbReference type="KEGG" id="mfu:LILAB_32470"/>
<feature type="compositionally biased region" description="Low complexity" evidence="1">
    <location>
        <begin position="14"/>
        <end position="30"/>
    </location>
</feature>
<evidence type="ECO:0000313" key="2">
    <source>
        <dbReference type="EMBL" id="AEI68375.1"/>
    </source>
</evidence>
<proteinExistence type="predicted"/>
<accession>F8CAZ4</accession>
<feature type="compositionally biased region" description="Low complexity" evidence="1">
    <location>
        <begin position="72"/>
        <end position="87"/>
    </location>
</feature>
<name>F8CAZ4_MYXFH</name>
<dbReference type="HOGENOM" id="CLU_1823272_0_0_7"/>
<protein>
    <submittedName>
        <fullName evidence="2">Uncharacterized protein</fullName>
    </submittedName>
</protein>
<sequence length="141" mass="15042">MGSSPTSSMKRVPPRAASKTPRASRSSPSPARRPPKSSRSAFSSEMRLQSTTLKGPWRRAECWCTARAASSLPVPVSPSTSRLMSSRAMRRSSVKTQRIFSEAPTSAPKDSAPATSTSVGRGATFTESFVLPSSTLSPLVR</sequence>
<feature type="region of interest" description="Disordered" evidence="1">
    <location>
        <begin position="72"/>
        <end position="119"/>
    </location>
</feature>
<dbReference type="AlphaFoldDB" id="F8CAZ4"/>